<dbReference type="Proteomes" id="UP000515153">
    <property type="component" value="Unplaced"/>
</dbReference>
<dbReference type="AlphaFoldDB" id="A0A6P8BLR9"/>
<reference evidence="3" key="2">
    <citation type="submission" date="2019-10" db="EMBL/GenBank/DDBJ databases">
        <authorList>
            <consortium name="NCBI Genome Project"/>
        </authorList>
    </citation>
    <scope>NUCLEOTIDE SEQUENCE</scope>
    <source>
        <strain evidence="3">NI907</strain>
    </source>
</reference>
<gene>
    <name evidence="3" type="ORF">PgNI_00612</name>
</gene>
<feature type="compositionally biased region" description="Polar residues" evidence="1">
    <location>
        <begin position="275"/>
        <end position="291"/>
    </location>
</feature>
<evidence type="ECO:0000256" key="1">
    <source>
        <dbReference type="SAM" id="MobiDB-lite"/>
    </source>
</evidence>
<dbReference type="RefSeq" id="XP_030988007.1">
    <property type="nucleotide sequence ID" value="XM_031120690.1"/>
</dbReference>
<evidence type="ECO:0000313" key="2">
    <source>
        <dbReference type="Proteomes" id="UP000515153"/>
    </source>
</evidence>
<dbReference type="KEGG" id="pgri:PgNI_00612"/>
<feature type="compositionally biased region" description="Polar residues" evidence="1">
    <location>
        <begin position="230"/>
        <end position="243"/>
    </location>
</feature>
<accession>A0A6P8BLR9</accession>
<feature type="region of interest" description="Disordered" evidence="1">
    <location>
        <begin position="333"/>
        <end position="369"/>
    </location>
</feature>
<feature type="region of interest" description="Disordered" evidence="1">
    <location>
        <begin position="140"/>
        <end position="309"/>
    </location>
</feature>
<reference evidence="3" key="3">
    <citation type="submission" date="2025-08" db="UniProtKB">
        <authorList>
            <consortium name="RefSeq"/>
        </authorList>
    </citation>
    <scope>IDENTIFICATION</scope>
    <source>
        <strain evidence="3">NI907</strain>
    </source>
</reference>
<sequence>MDGQRPTQPDLDNAPQWRWDSWRVGLDPESLFTTLSEQYNKVSCDIQSPEAFHHDVSSIVLQARNLEDFHHRLSKRREERLRELRTAWTRVIQNFYGWRPIRLGQDEDPIYSAFGKMVGNLSFESIICYADAHIPDDRKYSPTLSNLDPEAKPLSPDSGPDAGPDQKVLQRPEEPRLPAWPPKPTTRPAHALLTSPPGYCNRKPPEKIVPPSLLTPAGDDEDVTVESAAAGSSKSIRKQSSTEQGKEWQLKRGQSQELEAKEYSTALKPADILSPSGSGCSNPKRQQQSIQLEYGQDTVAGDDKDSPSRTMFASAVLPRRKSAYLGITSSPTLTSVRSCKKRPRTPESPGSDDGPTCKRNRTRVFASPK</sequence>
<evidence type="ECO:0000313" key="3">
    <source>
        <dbReference type="RefSeq" id="XP_030988007.1"/>
    </source>
</evidence>
<keyword evidence="2" id="KW-1185">Reference proteome</keyword>
<dbReference type="OrthoDB" id="5174175at2759"/>
<dbReference type="GeneID" id="41955604"/>
<name>A0A6P8BLR9_PYRGI</name>
<proteinExistence type="predicted"/>
<organism evidence="2 3">
    <name type="scientific">Pyricularia grisea</name>
    <name type="common">Crabgrass-specific blast fungus</name>
    <name type="synonym">Magnaporthe grisea</name>
    <dbReference type="NCBI Taxonomy" id="148305"/>
    <lineage>
        <taxon>Eukaryota</taxon>
        <taxon>Fungi</taxon>
        <taxon>Dikarya</taxon>
        <taxon>Ascomycota</taxon>
        <taxon>Pezizomycotina</taxon>
        <taxon>Sordariomycetes</taxon>
        <taxon>Sordariomycetidae</taxon>
        <taxon>Magnaporthales</taxon>
        <taxon>Pyriculariaceae</taxon>
        <taxon>Pyricularia</taxon>
    </lineage>
</organism>
<protein>
    <submittedName>
        <fullName evidence="3">Uncharacterized protein</fullName>
    </submittedName>
</protein>
<reference evidence="3" key="1">
    <citation type="journal article" date="2019" name="Mol. Biol. Evol.">
        <title>Blast fungal genomes show frequent chromosomal changes, gene gains and losses, and effector gene turnover.</title>
        <authorList>
            <person name="Gomez Luciano L.B."/>
            <person name="Jason Tsai I."/>
            <person name="Chuma I."/>
            <person name="Tosa Y."/>
            <person name="Chen Y.H."/>
            <person name="Li J.Y."/>
            <person name="Li M.Y."/>
            <person name="Jade Lu M.Y."/>
            <person name="Nakayashiki H."/>
            <person name="Li W.H."/>
        </authorList>
    </citation>
    <scope>NUCLEOTIDE SEQUENCE</scope>
    <source>
        <strain evidence="3">NI907</strain>
    </source>
</reference>